<keyword evidence="3" id="KW-1185">Reference proteome</keyword>
<dbReference type="Gene3D" id="3.40.50.1820">
    <property type="entry name" value="alpha/beta hydrolase"/>
    <property type="match status" value="1"/>
</dbReference>
<name>A0A095XX53_9GAMM</name>
<dbReference type="HOGENOM" id="CLU_054590_3_0_6"/>
<accession>A0A095XX53</accession>
<dbReference type="Pfam" id="PF01738">
    <property type="entry name" value="DLH"/>
    <property type="match status" value="1"/>
</dbReference>
<dbReference type="AlphaFoldDB" id="A0A095XX53"/>
<dbReference type="RefSeq" id="WP_035515298.1">
    <property type="nucleotide sequence ID" value="NZ_KN234754.1"/>
</dbReference>
<organism evidence="2 3">
    <name type="scientific">Pseudohaliea rubra DSM 19751</name>
    <dbReference type="NCBI Taxonomy" id="1265313"/>
    <lineage>
        <taxon>Bacteria</taxon>
        <taxon>Pseudomonadati</taxon>
        <taxon>Pseudomonadota</taxon>
        <taxon>Gammaproteobacteria</taxon>
        <taxon>Cellvibrionales</taxon>
        <taxon>Halieaceae</taxon>
        <taxon>Pseudohaliea</taxon>
    </lineage>
</organism>
<dbReference type="PATRIC" id="fig|1265313.6.peg.1124"/>
<dbReference type="InterPro" id="IPR002925">
    <property type="entry name" value="Dienelactn_hydro"/>
</dbReference>
<dbReference type="Proteomes" id="UP000029640">
    <property type="component" value="Unassembled WGS sequence"/>
</dbReference>
<evidence type="ECO:0000313" key="2">
    <source>
        <dbReference type="EMBL" id="KGE04276.1"/>
    </source>
</evidence>
<reference evidence="2 3" key="1">
    <citation type="journal article" date="2014" name="Genome Announc.">
        <title>Genome Sequence of Gammaproteobacterial Pseudohaliea rubra Type Strain DSM 19751, Isolated from Coastal Seawater of the Mediterranean Sea.</title>
        <authorList>
            <person name="Spring S."/>
            <person name="Fiebig A."/>
            <person name="Riedel T."/>
            <person name="Goker M."/>
            <person name="Klenk H.P."/>
        </authorList>
    </citation>
    <scope>NUCLEOTIDE SEQUENCE [LARGE SCALE GENOMIC DNA]</scope>
    <source>
        <strain evidence="2 3">DSM 19751</strain>
    </source>
</reference>
<dbReference type="PANTHER" id="PTHR22946:SF0">
    <property type="entry name" value="DIENELACTONE HYDROLASE DOMAIN-CONTAINING PROTEIN"/>
    <property type="match status" value="1"/>
</dbReference>
<comment type="caution">
    <text evidence="2">The sequence shown here is derived from an EMBL/GenBank/DDBJ whole genome shotgun (WGS) entry which is preliminary data.</text>
</comment>
<dbReference type="OrthoDB" id="9787933at2"/>
<dbReference type="STRING" id="1265313.HRUBRA_01140"/>
<evidence type="ECO:0000313" key="3">
    <source>
        <dbReference type="Proteomes" id="UP000029640"/>
    </source>
</evidence>
<dbReference type="SUPFAM" id="SSF53474">
    <property type="entry name" value="alpha/beta-Hydrolases"/>
    <property type="match status" value="1"/>
</dbReference>
<proteinExistence type="predicted"/>
<gene>
    <name evidence="2" type="ORF">HRUBRA_01140</name>
</gene>
<dbReference type="InterPro" id="IPR029058">
    <property type="entry name" value="AB_hydrolase_fold"/>
</dbReference>
<sequence>MAIQERLIEYDCDGATLEGYLAWDPDRGPAPAVAVAHAWAGRTPFEESKARALAEQGYVGFALDMYGKGVRGNSTEENQALLGPFLEDRDRVARRMDRAIEVLREQAEVDAQRVAAIGFCFGGLCVLDLARSGSDVLGVVSFHGLFTPPGNSGGAPRPIRARVLCLHGWDDPMAQPDSVLELAKEMTAAGADWQLHAYGNTLHAFTNPEANDPDFGTVYSDDADRRSHQALANFLEEIF</sequence>
<dbReference type="eggNOG" id="COG0412">
    <property type="taxonomic scope" value="Bacteria"/>
</dbReference>
<dbReference type="PANTHER" id="PTHR22946">
    <property type="entry name" value="DIENELACTONE HYDROLASE DOMAIN-CONTAINING PROTEIN-RELATED"/>
    <property type="match status" value="1"/>
</dbReference>
<feature type="domain" description="Dienelactone hydrolase" evidence="1">
    <location>
        <begin position="18"/>
        <end position="238"/>
    </location>
</feature>
<evidence type="ECO:0000259" key="1">
    <source>
        <dbReference type="Pfam" id="PF01738"/>
    </source>
</evidence>
<dbReference type="GO" id="GO:0016787">
    <property type="term" value="F:hydrolase activity"/>
    <property type="evidence" value="ECO:0007669"/>
    <property type="project" value="UniProtKB-KW"/>
</dbReference>
<dbReference type="EMBL" id="AUVB01000031">
    <property type="protein sequence ID" value="KGE04276.1"/>
    <property type="molecule type" value="Genomic_DNA"/>
</dbReference>
<protein>
    <submittedName>
        <fullName evidence="2">Dienelactone hydrolase family protein</fullName>
    </submittedName>
</protein>
<dbReference type="InterPro" id="IPR050261">
    <property type="entry name" value="FrsA_esterase"/>
</dbReference>
<keyword evidence="2" id="KW-0378">Hydrolase</keyword>